<gene>
    <name evidence="2" type="primary">LOC110778758</name>
</gene>
<dbReference type="RefSeq" id="XP_021839011.2">
    <property type="nucleotide sequence ID" value="XM_021983319.2"/>
</dbReference>
<dbReference type="PANTHER" id="PTHR36482:SF6">
    <property type="entry name" value="JASMONATE-INDUCED PROTEIN HOMOLOG"/>
    <property type="match status" value="1"/>
</dbReference>
<dbReference type="InterPro" id="IPR049065">
    <property type="entry name" value="Nakanori"/>
</dbReference>
<dbReference type="Proteomes" id="UP000813463">
    <property type="component" value="Chromosome 3"/>
</dbReference>
<organism evidence="1 2">
    <name type="scientific">Spinacia oleracea</name>
    <name type="common">Spinach</name>
    <dbReference type="NCBI Taxonomy" id="3562"/>
    <lineage>
        <taxon>Eukaryota</taxon>
        <taxon>Viridiplantae</taxon>
        <taxon>Streptophyta</taxon>
        <taxon>Embryophyta</taxon>
        <taxon>Tracheophyta</taxon>
        <taxon>Spermatophyta</taxon>
        <taxon>Magnoliopsida</taxon>
        <taxon>eudicotyledons</taxon>
        <taxon>Gunneridae</taxon>
        <taxon>Pentapetalae</taxon>
        <taxon>Caryophyllales</taxon>
        <taxon>Chenopodiaceae</taxon>
        <taxon>Chenopodioideae</taxon>
        <taxon>Anserineae</taxon>
        <taxon>Spinacia</taxon>
    </lineage>
</organism>
<dbReference type="KEGG" id="soe:110778758"/>
<protein>
    <submittedName>
        <fullName evidence="2">Jasmonate-induced protein homolog</fullName>
    </submittedName>
</protein>
<dbReference type="PANTHER" id="PTHR36482">
    <property type="entry name" value="OSJNBA0024J22.15 PROTEIN"/>
    <property type="match status" value="1"/>
</dbReference>
<dbReference type="Pfam" id="PF21230">
    <property type="entry name" value="Nakanori"/>
    <property type="match status" value="1"/>
</dbReference>
<keyword evidence="1" id="KW-1185">Reference proteome</keyword>
<evidence type="ECO:0000313" key="1">
    <source>
        <dbReference type="Proteomes" id="UP000813463"/>
    </source>
</evidence>
<reference evidence="1" key="1">
    <citation type="journal article" date="2021" name="Nat. Commun.">
        <title>Genomic analyses provide insights into spinach domestication and the genetic basis of agronomic traits.</title>
        <authorList>
            <person name="Cai X."/>
            <person name="Sun X."/>
            <person name="Xu C."/>
            <person name="Sun H."/>
            <person name="Wang X."/>
            <person name="Ge C."/>
            <person name="Zhang Z."/>
            <person name="Wang Q."/>
            <person name="Fei Z."/>
            <person name="Jiao C."/>
            <person name="Wang Q."/>
        </authorList>
    </citation>
    <scope>NUCLEOTIDE SEQUENCE [LARGE SCALE GENOMIC DNA]</scope>
    <source>
        <strain evidence="1">cv. Varoflay</strain>
    </source>
</reference>
<proteinExistence type="predicted"/>
<sequence>MASAQAIAMNDKEKEMVVAMVEQAKSVGKTNNMKLGAVNQQANQNSAVVYINNSTPAKINFNQNLNWAGSVIGTPYPPTITAMSSASFTHAAQPIDGSKGAVVYFGSNKDGIPSGWLLAWFAPAKMTPTNPNRVHVECGPSAKYGSVDWDVIKARLDVADSYNNHFDPVTHTTIAAEITPGGSFAAIGANFGVF</sequence>
<dbReference type="GeneID" id="110778758"/>
<name>A0A9R0HXU3_SPIOL</name>
<accession>A0A9R0HXU3</accession>
<reference evidence="2" key="2">
    <citation type="submission" date="2025-08" db="UniProtKB">
        <authorList>
            <consortium name="RefSeq"/>
        </authorList>
    </citation>
    <scope>IDENTIFICATION</scope>
    <source>
        <tissue evidence="2">Leaf</tissue>
    </source>
</reference>
<dbReference type="InterPro" id="IPR053085">
    <property type="entry name" value="Jasmonate-induced_protein"/>
</dbReference>
<dbReference type="AlphaFoldDB" id="A0A9R0HXU3"/>
<evidence type="ECO:0000313" key="2">
    <source>
        <dbReference type="RefSeq" id="XP_021839011.2"/>
    </source>
</evidence>